<dbReference type="PANTHER" id="PTHR42987">
    <property type="entry name" value="PEPTIDASE S49"/>
    <property type="match status" value="1"/>
</dbReference>
<proteinExistence type="inferred from homology"/>
<evidence type="ECO:0000256" key="2">
    <source>
        <dbReference type="ARBA" id="ARBA00022670"/>
    </source>
</evidence>
<keyword evidence="3" id="KW-0378">Hydrolase</keyword>
<dbReference type="Gene3D" id="3.90.226.10">
    <property type="entry name" value="2-enoyl-CoA Hydratase, Chain A, domain 1"/>
    <property type="match status" value="2"/>
</dbReference>
<keyword evidence="2" id="KW-0645">Protease</keyword>
<gene>
    <name evidence="7" type="ORF">MSIBF_A2440006</name>
</gene>
<dbReference type="InterPro" id="IPR047272">
    <property type="entry name" value="S49_SppA_C"/>
</dbReference>
<dbReference type="PANTHER" id="PTHR42987:SF4">
    <property type="entry name" value="PROTEASE SOHB-RELATED"/>
    <property type="match status" value="1"/>
</dbReference>
<sequence length="303" mass="32523">MNTTQKIVIAAGIIGILFIIGILAYILTSMSLPGLSTGGVVAVVPLKGDIAGECSSYGGCMDPEKFKEMMEIAENDNTVKAIIIKVDSGGGEVVASRDLMKIVKNAKKQKPVIAYVNDIGASGAYYAASASDKIVANEFAFVGSIGVKSEIVHYKGLLDKLGINITVVMKPDNKDFGSPYRENLTDDETKLVEDIIKKIYGAFVSDVAENRNLSKERVKEISEGQSIYLGKDAKENGLVDYVGDMDDAIDIAAKDAGIEGDVVVRYIDTGQENIFDRMAMKVGYGFAKGLVEIKGSQQKIVAR</sequence>
<dbReference type="GO" id="GO:0008236">
    <property type="term" value="F:serine-type peptidase activity"/>
    <property type="evidence" value="ECO:0007669"/>
    <property type="project" value="UniProtKB-KW"/>
</dbReference>
<protein>
    <submittedName>
        <fullName evidence="7">Signal peptide peptidase SppA, 36K type</fullName>
    </submittedName>
</protein>
<evidence type="ECO:0000256" key="1">
    <source>
        <dbReference type="ARBA" id="ARBA00008683"/>
    </source>
</evidence>
<keyword evidence="5" id="KW-0812">Transmembrane</keyword>
<dbReference type="InterPro" id="IPR002142">
    <property type="entry name" value="Peptidase_S49"/>
</dbReference>
<dbReference type="SUPFAM" id="SSF52096">
    <property type="entry name" value="ClpP/crotonase"/>
    <property type="match status" value="1"/>
</dbReference>
<dbReference type="EMBL" id="CCXY01000162">
    <property type="protein sequence ID" value="CEG12538.1"/>
    <property type="molecule type" value="Genomic_DNA"/>
</dbReference>
<evidence type="ECO:0000313" key="7">
    <source>
        <dbReference type="EMBL" id="CEG12538.1"/>
    </source>
</evidence>
<dbReference type="AlphaFoldDB" id="A0A098E946"/>
<dbReference type="Pfam" id="PF01343">
    <property type="entry name" value="Peptidase_S49"/>
    <property type="match status" value="1"/>
</dbReference>
<keyword evidence="5" id="KW-0472">Membrane</keyword>
<name>A0A098E946_9ZZZZ</name>
<dbReference type="InterPro" id="IPR004635">
    <property type="entry name" value="Pept_S49_SppA"/>
</dbReference>
<accession>A0A098E946</accession>
<evidence type="ECO:0000256" key="3">
    <source>
        <dbReference type="ARBA" id="ARBA00022801"/>
    </source>
</evidence>
<reference evidence="7" key="1">
    <citation type="submission" date="2014-09" db="EMBL/GenBank/DDBJ databases">
        <authorList>
            <person name="Probst J Alexander"/>
        </authorList>
    </citation>
    <scope>NUCLEOTIDE SEQUENCE</scope>
</reference>
<feature type="transmembrane region" description="Helical" evidence="5">
    <location>
        <begin position="7"/>
        <end position="27"/>
    </location>
</feature>
<dbReference type="GO" id="GO:0006508">
    <property type="term" value="P:proteolysis"/>
    <property type="evidence" value="ECO:0007669"/>
    <property type="project" value="UniProtKB-KW"/>
</dbReference>
<evidence type="ECO:0000256" key="4">
    <source>
        <dbReference type="ARBA" id="ARBA00022825"/>
    </source>
</evidence>
<keyword evidence="5" id="KW-1133">Transmembrane helix</keyword>
<keyword evidence="4" id="KW-0720">Serine protease</keyword>
<organism evidence="7">
    <name type="scientific">groundwater metagenome</name>
    <dbReference type="NCBI Taxonomy" id="717931"/>
    <lineage>
        <taxon>unclassified sequences</taxon>
        <taxon>metagenomes</taxon>
        <taxon>ecological metagenomes</taxon>
    </lineage>
</organism>
<evidence type="ECO:0000259" key="6">
    <source>
        <dbReference type="Pfam" id="PF01343"/>
    </source>
</evidence>
<evidence type="ECO:0000256" key="5">
    <source>
        <dbReference type="SAM" id="Phobius"/>
    </source>
</evidence>
<dbReference type="NCBIfam" id="TIGR00706">
    <property type="entry name" value="SppA_dom"/>
    <property type="match status" value="1"/>
</dbReference>
<dbReference type="CDD" id="cd07023">
    <property type="entry name" value="S49_Sppa_N_C"/>
    <property type="match status" value="1"/>
</dbReference>
<comment type="similarity">
    <text evidence="1">Belongs to the peptidase S49 family.</text>
</comment>
<feature type="domain" description="Peptidase S49" evidence="6">
    <location>
        <begin position="106"/>
        <end position="258"/>
    </location>
</feature>
<dbReference type="InterPro" id="IPR029045">
    <property type="entry name" value="ClpP/crotonase-like_dom_sf"/>
</dbReference>